<feature type="transmembrane region" description="Helical" evidence="7">
    <location>
        <begin position="362"/>
        <end position="382"/>
    </location>
</feature>
<gene>
    <name evidence="8" type="ORF">E3W66_02060</name>
</gene>
<feature type="transmembrane region" description="Helical" evidence="7">
    <location>
        <begin position="394"/>
        <end position="415"/>
    </location>
</feature>
<dbReference type="InterPro" id="IPR010290">
    <property type="entry name" value="TM_effector"/>
</dbReference>
<dbReference type="Gene3D" id="1.20.1250.20">
    <property type="entry name" value="MFS general substrate transporter like domains"/>
    <property type="match status" value="1"/>
</dbReference>
<feature type="transmembrane region" description="Helical" evidence="7">
    <location>
        <begin position="272"/>
        <end position="292"/>
    </location>
</feature>
<dbReference type="SUPFAM" id="SSF103473">
    <property type="entry name" value="MFS general substrate transporter"/>
    <property type="match status" value="1"/>
</dbReference>
<dbReference type="Proteomes" id="UP000298133">
    <property type="component" value="Unassembled WGS sequence"/>
</dbReference>
<sequence>MALLAQARPAVSALRFWFNRYLGGVACAQLAMGIHAVIYPWLVVGVLQESPSRLGSALMAVFLPNLLFTLVGGAMAESRHGGRWLAQLYALYLLPLLLLLAVLFGDQLSYPLLLGYGLLYGTITAFVQPAREALLGHVPTSGVHRAVARTAVVQSALQGGGFVLAGYFEFFGLNALLLFQALLIAASALLFASSLTGAETPVAPPQSLPSKRMATVVNSWRDIVEGWQRTRQVAVLRDTVLVVLATGVLVFGIYLVGLPLLADHYQAGSAALFGYFQLTFTGGMFTANLLLARRHASALRAGRMLVSGLALRGFLLLALALEPPLWLVFPLIFGWGCSSGLSMTQGRTLIHQFAPSEVRSRVVSIYQLCLFGGAPIGAWLSGAMIEQLSLPTALAVYAVLSILVALPFVTFSPLWRLARGAQPSA</sequence>
<reference evidence="8 9" key="1">
    <citation type="submission" date="2019-03" db="EMBL/GenBank/DDBJ databases">
        <title>Draft genome of Gammaproteobacteria bacterium LSUCC0057, a member of the SAR92 clade.</title>
        <authorList>
            <person name="Lanclos V.C."/>
            <person name="Doiron C."/>
            <person name="Henson M.W."/>
            <person name="Thrash J.C."/>
        </authorList>
    </citation>
    <scope>NUCLEOTIDE SEQUENCE [LARGE SCALE GENOMIC DNA]</scope>
    <source>
        <strain evidence="8 9">LSUCC0057</strain>
    </source>
</reference>
<feature type="transmembrane region" description="Helical" evidence="7">
    <location>
        <begin position="54"/>
        <end position="76"/>
    </location>
</feature>
<evidence type="ECO:0000256" key="4">
    <source>
        <dbReference type="ARBA" id="ARBA00022692"/>
    </source>
</evidence>
<comment type="subcellular location">
    <subcellularLocation>
        <location evidence="1">Cell membrane</location>
        <topology evidence="1">Multi-pass membrane protein</topology>
    </subcellularLocation>
</comment>
<evidence type="ECO:0000313" key="8">
    <source>
        <dbReference type="EMBL" id="TFH68760.1"/>
    </source>
</evidence>
<organism evidence="8 9">
    <name type="scientific">Gammaproteobacteria bacterium LSUCC0057</name>
    <dbReference type="NCBI Taxonomy" id="2559237"/>
    <lineage>
        <taxon>Bacteria</taxon>
        <taxon>Pseudomonadati</taxon>
        <taxon>Pseudomonadota</taxon>
        <taxon>Gammaproteobacteria</taxon>
        <taxon>Cellvibrionales</taxon>
        <taxon>Porticoccaceae</taxon>
        <taxon>SAR92 clade</taxon>
    </lineage>
</organism>
<evidence type="ECO:0000256" key="5">
    <source>
        <dbReference type="ARBA" id="ARBA00022989"/>
    </source>
</evidence>
<feature type="transmembrane region" description="Helical" evidence="7">
    <location>
        <begin position="21"/>
        <end position="42"/>
    </location>
</feature>
<dbReference type="InterPro" id="IPR036259">
    <property type="entry name" value="MFS_trans_sf"/>
</dbReference>
<evidence type="ECO:0000313" key="9">
    <source>
        <dbReference type="Proteomes" id="UP000298133"/>
    </source>
</evidence>
<name>A0A4Y8UJ64_9GAMM</name>
<dbReference type="EMBL" id="SPIA01000001">
    <property type="protein sequence ID" value="TFH68760.1"/>
    <property type="molecule type" value="Genomic_DNA"/>
</dbReference>
<dbReference type="OrthoDB" id="7053134at2"/>
<keyword evidence="6 7" id="KW-0472">Membrane</keyword>
<keyword evidence="2" id="KW-0813">Transport</keyword>
<evidence type="ECO:0000256" key="1">
    <source>
        <dbReference type="ARBA" id="ARBA00004651"/>
    </source>
</evidence>
<keyword evidence="4 7" id="KW-0812">Transmembrane</keyword>
<keyword evidence="5 7" id="KW-1133">Transmembrane helix</keyword>
<accession>A0A4Y8UJ64</accession>
<proteinExistence type="predicted"/>
<evidence type="ECO:0000256" key="6">
    <source>
        <dbReference type="ARBA" id="ARBA00023136"/>
    </source>
</evidence>
<feature type="transmembrane region" description="Helical" evidence="7">
    <location>
        <begin position="239"/>
        <end position="260"/>
    </location>
</feature>
<feature type="transmembrane region" description="Helical" evidence="7">
    <location>
        <begin position="304"/>
        <end position="321"/>
    </location>
</feature>
<dbReference type="PANTHER" id="PTHR23513">
    <property type="entry name" value="INTEGRAL MEMBRANE EFFLUX PROTEIN-RELATED"/>
    <property type="match status" value="1"/>
</dbReference>
<evidence type="ECO:0000256" key="3">
    <source>
        <dbReference type="ARBA" id="ARBA00022475"/>
    </source>
</evidence>
<feature type="transmembrane region" description="Helical" evidence="7">
    <location>
        <begin position="327"/>
        <end position="350"/>
    </location>
</feature>
<evidence type="ECO:0000256" key="2">
    <source>
        <dbReference type="ARBA" id="ARBA00022448"/>
    </source>
</evidence>
<dbReference type="GO" id="GO:0005886">
    <property type="term" value="C:plasma membrane"/>
    <property type="evidence" value="ECO:0007669"/>
    <property type="project" value="UniProtKB-SubCell"/>
</dbReference>
<comment type="caution">
    <text evidence="8">The sequence shown here is derived from an EMBL/GenBank/DDBJ whole genome shotgun (WGS) entry which is preliminary data.</text>
</comment>
<feature type="transmembrane region" description="Helical" evidence="7">
    <location>
        <begin position="88"/>
        <end position="104"/>
    </location>
</feature>
<dbReference type="Pfam" id="PF05977">
    <property type="entry name" value="MFS_3"/>
    <property type="match status" value="1"/>
</dbReference>
<feature type="transmembrane region" description="Helical" evidence="7">
    <location>
        <begin position="173"/>
        <end position="192"/>
    </location>
</feature>
<keyword evidence="3" id="KW-1003">Cell membrane</keyword>
<protein>
    <submittedName>
        <fullName evidence="8">MFS transporter</fullName>
    </submittedName>
</protein>
<dbReference type="PANTHER" id="PTHR23513:SF11">
    <property type="entry name" value="STAPHYLOFERRIN A TRANSPORTER"/>
    <property type="match status" value="1"/>
</dbReference>
<keyword evidence="9" id="KW-1185">Reference proteome</keyword>
<evidence type="ECO:0000256" key="7">
    <source>
        <dbReference type="SAM" id="Phobius"/>
    </source>
</evidence>
<dbReference type="AlphaFoldDB" id="A0A4Y8UJ64"/>